<dbReference type="Gene3D" id="3.40.50.12780">
    <property type="entry name" value="N-terminal domain of ligase-like"/>
    <property type="match status" value="2"/>
</dbReference>
<dbReference type="EMBL" id="JAVNWW010000002">
    <property type="protein sequence ID" value="MDU0808597.1"/>
    <property type="molecule type" value="Genomic_DNA"/>
</dbReference>
<dbReference type="InterPro" id="IPR042099">
    <property type="entry name" value="ANL_N_sf"/>
</dbReference>
<keyword evidence="5" id="KW-1185">Reference proteome</keyword>
<dbReference type="InterPro" id="IPR000873">
    <property type="entry name" value="AMP-dep_synth/lig_dom"/>
</dbReference>
<keyword evidence="1" id="KW-0547">Nucleotide-binding</keyword>
<organism evidence="4 5">
    <name type="scientific">Aquirufa regiilacus</name>
    <dbReference type="NCBI Taxonomy" id="3024868"/>
    <lineage>
        <taxon>Bacteria</taxon>
        <taxon>Pseudomonadati</taxon>
        <taxon>Bacteroidota</taxon>
        <taxon>Cytophagia</taxon>
        <taxon>Cytophagales</taxon>
        <taxon>Flectobacillaceae</taxon>
        <taxon>Aquirufa</taxon>
    </lineage>
</organism>
<name>A0ABU3TRW2_9BACT</name>
<gene>
    <name evidence="4" type="ORF">PQG45_06080</name>
</gene>
<keyword evidence="4" id="KW-0436">Ligase</keyword>
<keyword evidence="2" id="KW-0067">ATP-binding</keyword>
<dbReference type="Pfam" id="PF23562">
    <property type="entry name" value="AMP-binding_C_3"/>
    <property type="match status" value="1"/>
</dbReference>
<evidence type="ECO:0000313" key="5">
    <source>
        <dbReference type="Proteomes" id="UP001249959"/>
    </source>
</evidence>
<feature type="domain" description="AMP-dependent synthetase/ligase" evidence="3">
    <location>
        <begin position="26"/>
        <end position="419"/>
    </location>
</feature>
<dbReference type="CDD" id="cd05907">
    <property type="entry name" value="VL_LC_FACS_like"/>
    <property type="match status" value="1"/>
</dbReference>
<sequence length="591" mass="66459">MLEFSNFTRVFDLLPIYDQLQKSDLFCLKRNGEWRKYSSEETLETIQDVALGLLALKIKPGDKIAIISGNRPEWNFIDFAIQLIGAVSVPMYPTITVEDYAFIFENAEVKYVFVEGEELYLKAKEASKGNRKIKKVYTFDPVEGANMWTDVKDAGFGQDRSPLKPLQDAVKPSDLLTLIYTSGTTGRPKGVMLTHHNIVSNVKALIRGKFFDLYETDRALSFLPLCHIYERTDIYMYMSYGVSVYYAESMETIADNIKEVKPSMFASVPRLLEKVYDKILAKGNELTGIKRKLFFGAIEFGLQYDPMVKLGFVDSIKLAVYRKLIFSKWREALGGNVRLIASGSAALQPRLSRVFWAAGVPVSEGYGLTETSPVISVSQVNPPDFRIGCVGTLVDSMELKIAEDGEICVRGDSVMVGYYKNPEATAEAIDQDGWFHTGDIGEMVEGKYLKITDRKKEIFKTSGGKYVAPQLVENKLKESAFIEQCMVVGEGQKFPSALIIPEFAALGVWCKQHGIPVGTPEELINNKDVFRKLEEEVMSTMGSVAKYEQVKKFVLLPRLFTVQDGEITPTLKLKRKAIYAKHEKAILALYE</sequence>
<accession>A0ABU3TRW2</accession>
<evidence type="ECO:0000256" key="2">
    <source>
        <dbReference type="ARBA" id="ARBA00022840"/>
    </source>
</evidence>
<dbReference type="RefSeq" id="WP_316070466.1">
    <property type="nucleotide sequence ID" value="NZ_JAVNWW010000002.1"/>
</dbReference>
<dbReference type="PROSITE" id="PS00455">
    <property type="entry name" value="AMP_BINDING"/>
    <property type="match status" value="1"/>
</dbReference>
<proteinExistence type="predicted"/>
<dbReference type="PANTHER" id="PTHR43272:SF33">
    <property type="entry name" value="AMP-BINDING DOMAIN-CONTAINING PROTEIN-RELATED"/>
    <property type="match status" value="1"/>
</dbReference>
<dbReference type="GO" id="GO:0016874">
    <property type="term" value="F:ligase activity"/>
    <property type="evidence" value="ECO:0007669"/>
    <property type="project" value="UniProtKB-KW"/>
</dbReference>
<evidence type="ECO:0000313" key="4">
    <source>
        <dbReference type="EMBL" id="MDU0808597.1"/>
    </source>
</evidence>
<protein>
    <submittedName>
        <fullName evidence="4">Long-chain fatty acid--CoA ligase</fullName>
    </submittedName>
</protein>
<dbReference type="Proteomes" id="UP001249959">
    <property type="component" value="Unassembled WGS sequence"/>
</dbReference>
<evidence type="ECO:0000256" key="1">
    <source>
        <dbReference type="ARBA" id="ARBA00022741"/>
    </source>
</evidence>
<reference evidence="4 5" key="1">
    <citation type="submission" date="2023-09" db="EMBL/GenBank/DDBJ databases">
        <title>Aquirufa genomes.</title>
        <authorList>
            <person name="Pitt A."/>
        </authorList>
    </citation>
    <scope>NUCLEOTIDE SEQUENCE [LARGE SCALE GENOMIC DNA]</scope>
    <source>
        <strain evidence="4 5">LEOWEIH-7C</strain>
    </source>
</reference>
<dbReference type="InterPro" id="IPR020845">
    <property type="entry name" value="AMP-binding_CS"/>
</dbReference>
<dbReference type="Pfam" id="PF00501">
    <property type="entry name" value="AMP-binding"/>
    <property type="match status" value="1"/>
</dbReference>
<evidence type="ECO:0000259" key="3">
    <source>
        <dbReference type="Pfam" id="PF00501"/>
    </source>
</evidence>
<comment type="caution">
    <text evidence="4">The sequence shown here is derived from an EMBL/GenBank/DDBJ whole genome shotgun (WGS) entry which is preliminary data.</text>
</comment>
<dbReference type="PANTHER" id="PTHR43272">
    <property type="entry name" value="LONG-CHAIN-FATTY-ACID--COA LIGASE"/>
    <property type="match status" value="1"/>
</dbReference>
<dbReference type="SUPFAM" id="SSF56801">
    <property type="entry name" value="Acetyl-CoA synthetase-like"/>
    <property type="match status" value="1"/>
</dbReference>